<gene>
    <name evidence="1" type="ORF">bsdtw1_02820</name>
</gene>
<name>A0A6V8SJ02_9CLOT</name>
<dbReference type="EMBL" id="BLZR01000001">
    <property type="protein sequence ID" value="GFP76716.1"/>
    <property type="molecule type" value="Genomic_DNA"/>
</dbReference>
<reference evidence="1 2" key="1">
    <citation type="submission" date="2020-07" db="EMBL/GenBank/DDBJ databases">
        <title>A new beta-1,3-glucan-decomposing anaerobic bacterium isolated from anoxic soil subjected to biological soil disinfestation.</title>
        <authorList>
            <person name="Ueki A."/>
            <person name="Tonouchi A."/>
        </authorList>
    </citation>
    <scope>NUCLEOTIDE SEQUENCE [LARGE SCALE GENOMIC DNA]</scope>
    <source>
        <strain evidence="1 2">TW1</strain>
    </source>
</reference>
<sequence>MKSNFIIIDSYRETFSDKFDKKRSASIMITEKELFIRKFEFSSGKDLKRFLNGEIKTMFDTSKFLFHHEIETHKNRKILTIYGINANEKIEILCSSFKIKNIYPIQYLVVNAVKKVVKSRSFSIMYSFDKTTYFIDVEDGSIKHNKLYKQDGNVINLEEVLNYNHVPIQKNIYVVGKRKNSFIYDATKYNVEYLEREAINVP</sequence>
<evidence type="ECO:0000313" key="1">
    <source>
        <dbReference type="EMBL" id="GFP76716.1"/>
    </source>
</evidence>
<dbReference type="AlphaFoldDB" id="A0A6V8SJ02"/>
<accession>A0A6V8SJ02</accession>
<evidence type="ECO:0000313" key="2">
    <source>
        <dbReference type="Proteomes" id="UP000580568"/>
    </source>
</evidence>
<dbReference type="Proteomes" id="UP000580568">
    <property type="component" value="Unassembled WGS sequence"/>
</dbReference>
<keyword evidence="2" id="KW-1185">Reference proteome</keyword>
<comment type="caution">
    <text evidence="1">The sequence shown here is derived from an EMBL/GenBank/DDBJ whole genome shotgun (WGS) entry which is preliminary data.</text>
</comment>
<dbReference type="RefSeq" id="WP_183278127.1">
    <property type="nucleotide sequence ID" value="NZ_BLZR01000001.1"/>
</dbReference>
<organism evidence="1 2">
    <name type="scientific">Clostridium fungisolvens</name>
    <dbReference type="NCBI Taxonomy" id="1604897"/>
    <lineage>
        <taxon>Bacteria</taxon>
        <taxon>Bacillati</taxon>
        <taxon>Bacillota</taxon>
        <taxon>Clostridia</taxon>
        <taxon>Eubacteriales</taxon>
        <taxon>Clostridiaceae</taxon>
        <taxon>Clostridium</taxon>
    </lineage>
</organism>
<protein>
    <submittedName>
        <fullName evidence="1">Uncharacterized protein</fullName>
    </submittedName>
</protein>
<proteinExistence type="predicted"/>